<evidence type="ECO:0000313" key="3">
    <source>
        <dbReference type="EMBL" id="AWV90560.1"/>
    </source>
</evidence>
<dbReference type="PANTHER" id="PTHR47962">
    <property type="entry name" value="ATP-DEPENDENT HELICASE LHR-RELATED-RELATED"/>
    <property type="match status" value="1"/>
</dbReference>
<sequence length="722" mass="80893">MTSSSDKSFALQDDPFAGLEDALEYSPARAPKGDFGEREARRLLPHVWHAFFGRFGRLTDPQLAAIKPIVEGKSVVLCAATASGKTEALLGPMLERTMQRAARKSTAQRFLRVIILCPTRALCNDFLRRVRRPIQACNLSVDLKSGDSPNFDPDRPPNVLITTPESLDSLLSRKPHGLKHVESIFLDEVHLLDGGNRGDHTRALVARIKSFRPNLQICCASATAPQAERLGLEFAQPNSPEDLEILRVQGGRDRDLSVEYEQFHRMRDAAASIYRLTQNQLGSKILVFANKRDEVEYIAALLAAEDGLPVFAHHGSLAKPERLRAERGFLNATHGVCVATMTLELGIDIGNVDRVVLLNPPANVASFTQRIGRSNRRGGDIQVTCLYASAFDLQRFEHLVKCARAGQLFVEAIPFRPSILPQQATSLLFQNPDNWVSDRVLHKRLPPDVAAEWTRADCRAVLETMRREGYFHANARGQFVADEPARRDYRYGQMHTHIDPDGEVEVIDETTGRQVGTALLSRKDKSRLEESSASHVGFLLAGKQRKVTRVKDQKIFVQSNNLPDEPSFLSRMGPRYSFDLARDLADFVGVEEKTILMHPTGARDGWYIEHFFGSIWGWLLDAVLEHHGFMTNTKGGISHFQSKLKYKGTPPESLGDIFTIQTAAEKFLDDTDAPKYKALLRSLQPGPWLNYVPDDMVQRWVYHCARPADFADTLAEFRVVVV</sequence>
<keyword evidence="2" id="KW-0067">ATP-binding</keyword>
<dbReference type="InterPro" id="IPR011545">
    <property type="entry name" value="DEAD/DEAH_box_helicase_dom"/>
</dbReference>
<dbReference type="InterPro" id="IPR001650">
    <property type="entry name" value="Helicase_C-like"/>
</dbReference>
<dbReference type="InterPro" id="IPR052511">
    <property type="entry name" value="ATP-dep_Helicase"/>
</dbReference>
<accession>A0A2Z4FNV3</accession>
<dbReference type="SMART" id="SM00487">
    <property type="entry name" value="DEXDc"/>
    <property type="match status" value="1"/>
</dbReference>
<protein>
    <submittedName>
        <fullName evidence="3">Uncharacterized protein</fullName>
    </submittedName>
</protein>
<dbReference type="PROSITE" id="PS51192">
    <property type="entry name" value="HELICASE_ATP_BIND_1"/>
    <property type="match status" value="1"/>
</dbReference>
<name>A0A2Z4FNV3_9DELT</name>
<dbReference type="GO" id="GO:0003677">
    <property type="term" value="F:DNA binding"/>
    <property type="evidence" value="ECO:0007669"/>
    <property type="project" value="TreeGrafter"/>
</dbReference>
<evidence type="ECO:0000256" key="2">
    <source>
        <dbReference type="ARBA" id="ARBA00022840"/>
    </source>
</evidence>
<dbReference type="AlphaFoldDB" id="A0A2Z4FNV3"/>
<reference evidence="3 4" key="1">
    <citation type="submission" date="2018-06" db="EMBL/GenBank/DDBJ databases">
        <title>Lujinxingia sediminis gen. nov. sp. nov., a new facultative anaerobic member of the class Deltaproteobacteria, and proposal of Lujinxingaceae fam. nov.</title>
        <authorList>
            <person name="Guo L.-Y."/>
            <person name="Li C.-M."/>
            <person name="Wang S."/>
            <person name="Du Z.-J."/>
        </authorList>
    </citation>
    <scope>NUCLEOTIDE SEQUENCE [LARGE SCALE GENOMIC DNA]</scope>
    <source>
        <strain evidence="3 4">FA350</strain>
    </source>
</reference>
<evidence type="ECO:0000256" key="1">
    <source>
        <dbReference type="ARBA" id="ARBA00022741"/>
    </source>
</evidence>
<proteinExistence type="predicted"/>
<dbReference type="Pfam" id="PF00270">
    <property type="entry name" value="DEAD"/>
    <property type="match status" value="1"/>
</dbReference>
<dbReference type="InterPro" id="IPR027417">
    <property type="entry name" value="P-loop_NTPase"/>
</dbReference>
<organism evidence="3 4">
    <name type="scientific">Bradymonas sediminis</name>
    <dbReference type="NCBI Taxonomy" id="1548548"/>
    <lineage>
        <taxon>Bacteria</taxon>
        <taxon>Deltaproteobacteria</taxon>
        <taxon>Bradymonadales</taxon>
        <taxon>Bradymonadaceae</taxon>
        <taxon>Bradymonas</taxon>
    </lineage>
</organism>
<dbReference type="Proteomes" id="UP000249799">
    <property type="component" value="Chromosome"/>
</dbReference>
<dbReference type="Pfam" id="PF00271">
    <property type="entry name" value="Helicase_C"/>
    <property type="match status" value="1"/>
</dbReference>
<dbReference type="RefSeq" id="WP_111336071.1">
    <property type="nucleotide sequence ID" value="NZ_CP030032.1"/>
</dbReference>
<dbReference type="KEGG" id="bsed:DN745_14980"/>
<dbReference type="PROSITE" id="PS51194">
    <property type="entry name" value="HELICASE_CTER"/>
    <property type="match status" value="1"/>
</dbReference>
<dbReference type="SUPFAM" id="SSF52540">
    <property type="entry name" value="P-loop containing nucleoside triphosphate hydrolases"/>
    <property type="match status" value="1"/>
</dbReference>
<dbReference type="GO" id="GO:0016887">
    <property type="term" value="F:ATP hydrolysis activity"/>
    <property type="evidence" value="ECO:0007669"/>
    <property type="project" value="TreeGrafter"/>
</dbReference>
<evidence type="ECO:0000313" key="4">
    <source>
        <dbReference type="Proteomes" id="UP000249799"/>
    </source>
</evidence>
<dbReference type="InterPro" id="IPR014001">
    <property type="entry name" value="Helicase_ATP-bd"/>
</dbReference>
<dbReference type="Gene3D" id="3.40.50.300">
    <property type="entry name" value="P-loop containing nucleotide triphosphate hydrolases"/>
    <property type="match status" value="2"/>
</dbReference>
<keyword evidence="1" id="KW-0547">Nucleotide-binding</keyword>
<dbReference type="OrthoDB" id="9815222at2"/>
<keyword evidence="4" id="KW-1185">Reference proteome</keyword>
<dbReference type="GO" id="GO:0005524">
    <property type="term" value="F:ATP binding"/>
    <property type="evidence" value="ECO:0007669"/>
    <property type="project" value="UniProtKB-KW"/>
</dbReference>
<gene>
    <name evidence="3" type="ORF">DN745_14980</name>
</gene>
<dbReference type="PANTHER" id="PTHR47962:SF5">
    <property type="entry name" value="ATP-DEPENDENT HELICASE LHR-RELATED"/>
    <property type="match status" value="1"/>
</dbReference>
<dbReference type="SMART" id="SM00490">
    <property type="entry name" value="HELICc"/>
    <property type="match status" value="1"/>
</dbReference>
<dbReference type="EMBL" id="CP030032">
    <property type="protein sequence ID" value="AWV90560.1"/>
    <property type="molecule type" value="Genomic_DNA"/>
</dbReference>